<evidence type="ECO:0000313" key="2">
    <source>
        <dbReference type="Proteomes" id="UP001175271"/>
    </source>
</evidence>
<name>A0AA39LHS3_9BILA</name>
<protein>
    <submittedName>
        <fullName evidence="1">Uncharacterized protein</fullName>
    </submittedName>
</protein>
<proteinExistence type="predicted"/>
<accession>A0AA39LHS3</accession>
<keyword evidence="2" id="KW-1185">Reference proteome</keyword>
<dbReference type="Proteomes" id="UP001175271">
    <property type="component" value="Unassembled WGS sequence"/>
</dbReference>
<organism evidence="1 2">
    <name type="scientific">Steinernema hermaphroditum</name>
    <dbReference type="NCBI Taxonomy" id="289476"/>
    <lineage>
        <taxon>Eukaryota</taxon>
        <taxon>Metazoa</taxon>
        <taxon>Ecdysozoa</taxon>
        <taxon>Nematoda</taxon>
        <taxon>Chromadorea</taxon>
        <taxon>Rhabditida</taxon>
        <taxon>Tylenchina</taxon>
        <taxon>Panagrolaimomorpha</taxon>
        <taxon>Strongyloidoidea</taxon>
        <taxon>Steinernematidae</taxon>
        <taxon>Steinernema</taxon>
    </lineage>
</organism>
<sequence>MSLKLGVDHRSVTRLFSNNSQGRKSSVPSAVIASAPLISATVGDGLGAQLCEFLLSFLTWLDIVYDIL</sequence>
<dbReference type="EMBL" id="JAUCMV010000005">
    <property type="protein sequence ID" value="KAK0397640.1"/>
    <property type="molecule type" value="Genomic_DNA"/>
</dbReference>
<gene>
    <name evidence="1" type="ORF">QR680_002200</name>
</gene>
<comment type="caution">
    <text evidence="1">The sequence shown here is derived from an EMBL/GenBank/DDBJ whole genome shotgun (WGS) entry which is preliminary data.</text>
</comment>
<reference evidence="1" key="1">
    <citation type="submission" date="2023-06" db="EMBL/GenBank/DDBJ databases">
        <title>Genomic analysis of the entomopathogenic nematode Steinernema hermaphroditum.</title>
        <authorList>
            <person name="Schwarz E.M."/>
            <person name="Heppert J.K."/>
            <person name="Baniya A."/>
            <person name="Schwartz H.T."/>
            <person name="Tan C.-H."/>
            <person name="Antoshechkin I."/>
            <person name="Sternberg P.W."/>
            <person name="Goodrich-Blair H."/>
            <person name="Dillman A.R."/>
        </authorList>
    </citation>
    <scope>NUCLEOTIDE SEQUENCE</scope>
    <source>
        <strain evidence="1">PS9179</strain>
        <tissue evidence="1">Whole animal</tissue>
    </source>
</reference>
<evidence type="ECO:0000313" key="1">
    <source>
        <dbReference type="EMBL" id="KAK0397640.1"/>
    </source>
</evidence>
<dbReference type="AlphaFoldDB" id="A0AA39LHS3"/>